<dbReference type="HOGENOM" id="CLU_3107167_0_0_1"/>
<organism evidence="1 2">
    <name type="scientific">Piloderma croceum (strain F 1598)</name>
    <dbReference type="NCBI Taxonomy" id="765440"/>
    <lineage>
        <taxon>Eukaryota</taxon>
        <taxon>Fungi</taxon>
        <taxon>Dikarya</taxon>
        <taxon>Basidiomycota</taxon>
        <taxon>Agaricomycotina</taxon>
        <taxon>Agaricomycetes</taxon>
        <taxon>Agaricomycetidae</taxon>
        <taxon>Atheliales</taxon>
        <taxon>Atheliaceae</taxon>
        <taxon>Piloderma</taxon>
    </lineage>
</organism>
<evidence type="ECO:0000313" key="2">
    <source>
        <dbReference type="Proteomes" id="UP000054166"/>
    </source>
</evidence>
<name>A0A0C3GIT5_PILCF</name>
<gene>
    <name evidence="1" type="ORF">PILCRDRAFT_810831</name>
</gene>
<sequence length="51" mass="5710">MHSACGVLEEDFRFPILTEWGTAKYQDLRVRIAVVDAVEGKDISKDNLGES</sequence>
<reference evidence="2" key="2">
    <citation type="submission" date="2015-01" db="EMBL/GenBank/DDBJ databases">
        <title>Evolutionary Origins and Diversification of the Mycorrhizal Mutualists.</title>
        <authorList>
            <consortium name="DOE Joint Genome Institute"/>
            <consortium name="Mycorrhizal Genomics Consortium"/>
            <person name="Kohler A."/>
            <person name="Kuo A."/>
            <person name="Nagy L.G."/>
            <person name="Floudas D."/>
            <person name="Copeland A."/>
            <person name="Barry K.W."/>
            <person name="Cichocki N."/>
            <person name="Veneault-Fourrey C."/>
            <person name="LaButti K."/>
            <person name="Lindquist E.A."/>
            <person name="Lipzen A."/>
            <person name="Lundell T."/>
            <person name="Morin E."/>
            <person name="Murat C."/>
            <person name="Riley R."/>
            <person name="Ohm R."/>
            <person name="Sun H."/>
            <person name="Tunlid A."/>
            <person name="Henrissat B."/>
            <person name="Grigoriev I.V."/>
            <person name="Hibbett D.S."/>
            <person name="Martin F."/>
        </authorList>
    </citation>
    <scope>NUCLEOTIDE SEQUENCE [LARGE SCALE GENOMIC DNA]</scope>
    <source>
        <strain evidence="2">F 1598</strain>
    </source>
</reference>
<protein>
    <submittedName>
        <fullName evidence="1">Uncharacterized protein</fullName>
    </submittedName>
</protein>
<evidence type="ECO:0000313" key="1">
    <source>
        <dbReference type="EMBL" id="KIM91549.1"/>
    </source>
</evidence>
<reference evidence="1 2" key="1">
    <citation type="submission" date="2014-04" db="EMBL/GenBank/DDBJ databases">
        <authorList>
            <consortium name="DOE Joint Genome Institute"/>
            <person name="Kuo A."/>
            <person name="Tarkka M."/>
            <person name="Buscot F."/>
            <person name="Kohler A."/>
            <person name="Nagy L.G."/>
            <person name="Floudas D."/>
            <person name="Copeland A."/>
            <person name="Barry K.W."/>
            <person name="Cichocki N."/>
            <person name="Veneault-Fourrey C."/>
            <person name="LaButti K."/>
            <person name="Lindquist E.A."/>
            <person name="Lipzen A."/>
            <person name="Lundell T."/>
            <person name="Morin E."/>
            <person name="Murat C."/>
            <person name="Sun H."/>
            <person name="Tunlid A."/>
            <person name="Henrissat B."/>
            <person name="Grigoriev I.V."/>
            <person name="Hibbett D.S."/>
            <person name="Martin F."/>
            <person name="Nordberg H.P."/>
            <person name="Cantor M.N."/>
            <person name="Hua S.X."/>
        </authorList>
    </citation>
    <scope>NUCLEOTIDE SEQUENCE [LARGE SCALE GENOMIC DNA]</scope>
    <source>
        <strain evidence="1 2">F 1598</strain>
    </source>
</reference>
<keyword evidence="2" id="KW-1185">Reference proteome</keyword>
<dbReference type="EMBL" id="KN832971">
    <property type="protein sequence ID" value="KIM91549.1"/>
    <property type="molecule type" value="Genomic_DNA"/>
</dbReference>
<dbReference type="InParanoid" id="A0A0C3GIT5"/>
<accession>A0A0C3GIT5</accession>
<proteinExistence type="predicted"/>
<dbReference type="Proteomes" id="UP000054166">
    <property type="component" value="Unassembled WGS sequence"/>
</dbReference>
<dbReference type="AlphaFoldDB" id="A0A0C3GIT5"/>